<dbReference type="PROSITE" id="PS50104">
    <property type="entry name" value="TIR"/>
    <property type="match status" value="1"/>
</dbReference>
<evidence type="ECO:0000259" key="2">
    <source>
        <dbReference type="PROSITE" id="PS50104"/>
    </source>
</evidence>
<name>A0A445IX89_GLYSO</name>
<gene>
    <name evidence="3" type="ORF">D0Y65_023280</name>
</gene>
<evidence type="ECO:0000313" key="3">
    <source>
        <dbReference type="EMBL" id="RZB90773.1"/>
    </source>
</evidence>
<dbReference type="Gene3D" id="3.40.50.10140">
    <property type="entry name" value="Toll/interleukin-1 receptor homology (TIR) domain"/>
    <property type="match status" value="1"/>
</dbReference>
<dbReference type="EMBL" id="QZWG01000009">
    <property type="protein sequence ID" value="RZB90773.1"/>
    <property type="molecule type" value="Genomic_DNA"/>
</dbReference>
<dbReference type="GO" id="GO:0007165">
    <property type="term" value="P:signal transduction"/>
    <property type="evidence" value="ECO:0007669"/>
    <property type="project" value="InterPro"/>
</dbReference>
<keyword evidence="4" id="KW-1185">Reference proteome</keyword>
<comment type="caution">
    <text evidence="3">The sequence shown here is derived from an EMBL/GenBank/DDBJ whole genome shotgun (WGS) entry which is preliminary data.</text>
</comment>
<dbReference type="InterPro" id="IPR035897">
    <property type="entry name" value="Toll_tir_struct_dom_sf"/>
</dbReference>
<evidence type="ECO:0000313" key="4">
    <source>
        <dbReference type="Proteomes" id="UP000289340"/>
    </source>
</evidence>
<sequence length="67" mass="7962">MSVNTTPKIKYDVFVSFRGKDIRDGFLSHLIEAFKRNQINAYVDYKLERGEEIWPSIVQQLNDHSFR</sequence>
<protein>
    <recommendedName>
        <fullName evidence="2">TIR domain-containing protein</fullName>
    </recommendedName>
</protein>
<dbReference type="SMR" id="A0A445IX89"/>
<evidence type="ECO:0000256" key="1">
    <source>
        <dbReference type="ARBA" id="ARBA00023027"/>
    </source>
</evidence>
<accession>A0A445IX89</accession>
<dbReference type="SUPFAM" id="SSF52200">
    <property type="entry name" value="Toll/Interleukin receptor TIR domain"/>
    <property type="match status" value="1"/>
</dbReference>
<dbReference type="PANTHER" id="PTHR32009:SF110">
    <property type="entry name" value="DISEASE RESISTANCE PROTEIN (TIR-NBS-LRR CLASS)"/>
    <property type="match status" value="1"/>
</dbReference>
<feature type="domain" description="TIR" evidence="2">
    <location>
        <begin position="9"/>
        <end position="67"/>
    </location>
</feature>
<dbReference type="InterPro" id="IPR000157">
    <property type="entry name" value="TIR_dom"/>
</dbReference>
<dbReference type="PANTHER" id="PTHR32009">
    <property type="entry name" value="TMV RESISTANCE PROTEIN N-LIKE"/>
    <property type="match status" value="1"/>
</dbReference>
<keyword evidence="1" id="KW-0520">NAD</keyword>
<dbReference type="AlphaFoldDB" id="A0A445IX89"/>
<reference evidence="3 4" key="1">
    <citation type="submission" date="2018-09" db="EMBL/GenBank/DDBJ databases">
        <title>A high-quality reference genome of wild soybean provides a powerful tool to mine soybean genomes.</title>
        <authorList>
            <person name="Xie M."/>
            <person name="Chung C.Y.L."/>
            <person name="Li M.-W."/>
            <person name="Wong F.-L."/>
            <person name="Chan T.-F."/>
            <person name="Lam H.-M."/>
        </authorList>
    </citation>
    <scope>NUCLEOTIDE SEQUENCE [LARGE SCALE GENOMIC DNA]</scope>
    <source>
        <strain evidence="4">cv. W05</strain>
        <tissue evidence="3">Hypocotyl of etiolated seedlings</tissue>
    </source>
</reference>
<organism evidence="3 4">
    <name type="scientific">Glycine soja</name>
    <name type="common">Wild soybean</name>
    <dbReference type="NCBI Taxonomy" id="3848"/>
    <lineage>
        <taxon>Eukaryota</taxon>
        <taxon>Viridiplantae</taxon>
        <taxon>Streptophyta</taxon>
        <taxon>Embryophyta</taxon>
        <taxon>Tracheophyta</taxon>
        <taxon>Spermatophyta</taxon>
        <taxon>Magnoliopsida</taxon>
        <taxon>eudicotyledons</taxon>
        <taxon>Gunneridae</taxon>
        <taxon>Pentapetalae</taxon>
        <taxon>rosids</taxon>
        <taxon>fabids</taxon>
        <taxon>Fabales</taxon>
        <taxon>Fabaceae</taxon>
        <taxon>Papilionoideae</taxon>
        <taxon>50 kb inversion clade</taxon>
        <taxon>NPAAA clade</taxon>
        <taxon>indigoferoid/millettioid clade</taxon>
        <taxon>Phaseoleae</taxon>
        <taxon>Glycine</taxon>
        <taxon>Glycine subgen. Soja</taxon>
    </lineage>
</organism>
<proteinExistence type="predicted"/>
<dbReference type="Proteomes" id="UP000289340">
    <property type="component" value="Chromosome 9"/>
</dbReference>
<dbReference type="Pfam" id="PF01582">
    <property type="entry name" value="TIR"/>
    <property type="match status" value="1"/>
</dbReference>